<evidence type="ECO:0000256" key="1">
    <source>
        <dbReference type="SAM" id="MobiDB-lite"/>
    </source>
</evidence>
<dbReference type="AlphaFoldDB" id="A0A2H1WGL7"/>
<feature type="region of interest" description="Disordered" evidence="1">
    <location>
        <begin position="88"/>
        <end position="116"/>
    </location>
</feature>
<sequence>MWQFPLILSYVAVRRRCVARVCDVSTKPSIAHIFPYKKHGLAESVTTSAKLCVPVNMIGESQKHPQQQREVRLLLTKNHPVPTSAFQAGAPQVRESHASARMGRLDRTDTPASQKTGVKQRVNCVSLIADFPTILKFLTSKWPTTHFYAPLVFQVSMGDGDCLPLVRSNYPPSQTQSQILINSQPAKGRQRTTNETSVAGLHAAVIAYHQDKDLAFYGMVGAVAGQLAAVKVVVPSSILTWNNSLYDPQIFVLYVAEFGGPRGKGERRDRYAFHNSVKIVVTPCRENHPMSSFALCEAGGSVRLLLTKNHPVPTPARRAGAPVIPLGCPQLRSP</sequence>
<protein>
    <submittedName>
        <fullName evidence="2">SFRICE_022381</fullName>
    </submittedName>
</protein>
<name>A0A2H1WGL7_SPOFR</name>
<reference evidence="2" key="1">
    <citation type="submission" date="2016-07" db="EMBL/GenBank/DDBJ databases">
        <authorList>
            <person name="Bretaudeau A."/>
        </authorList>
    </citation>
    <scope>NUCLEOTIDE SEQUENCE</scope>
    <source>
        <strain evidence="2">Rice</strain>
        <tissue evidence="2">Whole body</tissue>
    </source>
</reference>
<dbReference type="EMBL" id="ODYU01008527">
    <property type="protein sequence ID" value="SOQ52211.1"/>
    <property type="molecule type" value="Genomic_DNA"/>
</dbReference>
<organism evidence="2">
    <name type="scientific">Spodoptera frugiperda</name>
    <name type="common">Fall armyworm</name>
    <dbReference type="NCBI Taxonomy" id="7108"/>
    <lineage>
        <taxon>Eukaryota</taxon>
        <taxon>Metazoa</taxon>
        <taxon>Ecdysozoa</taxon>
        <taxon>Arthropoda</taxon>
        <taxon>Hexapoda</taxon>
        <taxon>Insecta</taxon>
        <taxon>Pterygota</taxon>
        <taxon>Neoptera</taxon>
        <taxon>Endopterygota</taxon>
        <taxon>Lepidoptera</taxon>
        <taxon>Glossata</taxon>
        <taxon>Ditrysia</taxon>
        <taxon>Noctuoidea</taxon>
        <taxon>Noctuidae</taxon>
        <taxon>Amphipyrinae</taxon>
        <taxon>Spodoptera</taxon>
    </lineage>
</organism>
<accession>A0A2H1WGL7</accession>
<proteinExistence type="predicted"/>
<gene>
    <name evidence="2" type="ORF">SFRICE_022381</name>
</gene>
<evidence type="ECO:0000313" key="2">
    <source>
        <dbReference type="EMBL" id="SOQ52211.1"/>
    </source>
</evidence>
<feature type="compositionally biased region" description="Basic and acidic residues" evidence="1">
    <location>
        <begin position="94"/>
        <end position="109"/>
    </location>
</feature>